<accession>A0A1C7ND45</accession>
<evidence type="ECO:0000313" key="2">
    <source>
        <dbReference type="Proteomes" id="UP000093000"/>
    </source>
</evidence>
<dbReference type="Proteomes" id="UP000093000">
    <property type="component" value="Unassembled WGS sequence"/>
</dbReference>
<evidence type="ECO:0000313" key="1">
    <source>
        <dbReference type="EMBL" id="OBZ85294.1"/>
    </source>
</evidence>
<gene>
    <name evidence="1" type="ORF">A0J61_06654</name>
</gene>
<keyword evidence="2" id="KW-1185">Reference proteome</keyword>
<dbReference type="OrthoDB" id="2286725at2759"/>
<reference evidence="1 2" key="1">
    <citation type="submission" date="2016-03" db="EMBL/GenBank/DDBJ databases">
        <title>Choanephora cucurbitarum.</title>
        <authorList>
            <person name="Min B."/>
            <person name="Park H."/>
            <person name="Park J.-H."/>
            <person name="Shin H.-D."/>
            <person name="Choi I.-G."/>
        </authorList>
    </citation>
    <scope>NUCLEOTIDE SEQUENCE [LARGE SCALE GENOMIC DNA]</scope>
    <source>
        <strain evidence="1 2">KUS-F28377</strain>
    </source>
</reference>
<comment type="caution">
    <text evidence="1">The sequence shown here is derived from an EMBL/GenBank/DDBJ whole genome shotgun (WGS) entry which is preliminary data.</text>
</comment>
<sequence>MCHVVLTPKYGGVRARLDSQAKYKGSPCCLGCKRFISFAKTKKERGYITTYLLTGHIPSHDLPPTLSVQEVLRRLKARYHQIRSRYNHKVTENKNCPLTLNDLIRIYIKQDQLCQITGFRCYLHDTSLPRQPYWALSLDHIVPVSHQLNNHYVWSADNLQVMSTILNSIKGDANDVEIVDWYKRFLAANMVLID</sequence>
<name>A0A1C7ND45_9FUNG</name>
<dbReference type="EMBL" id="LUGH01000412">
    <property type="protein sequence ID" value="OBZ85294.1"/>
    <property type="molecule type" value="Genomic_DNA"/>
</dbReference>
<organism evidence="1 2">
    <name type="scientific">Choanephora cucurbitarum</name>
    <dbReference type="NCBI Taxonomy" id="101091"/>
    <lineage>
        <taxon>Eukaryota</taxon>
        <taxon>Fungi</taxon>
        <taxon>Fungi incertae sedis</taxon>
        <taxon>Mucoromycota</taxon>
        <taxon>Mucoromycotina</taxon>
        <taxon>Mucoromycetes</taxon>
        <taxon>Mucorales</taxon>
        <taxon>Mucorineae</taxon>
        <taxon>Choanephoraceae</taxon>
        <taxon>Choanephoroideae</taxon>
        <taxon>Choanephora</taxon>
    </lineage>
</organism>
<dbReference type="InParanoid" id="A0A1C7ND45"/>
<dbReference type="AlphaFoldDB" id="A0A1C7ND45"/>
<protein>
    <submittedName>
        <fullName evidence="1">Uncharacterized protein</fullName>
    </submittedName>
</protein>
<proteinExistence type="predicted"/>
<dbReference type="Gene3D" id="1.10.30.50">
    <property type="match status" value="1"/>
</dbReference>